<feature type="transmembrane region" description="Helical" evidence="7">
    <location>
        <begin position="158"/>
        <end position="178"/>
    </location>
</feature>
<evidence type="ECO:0000313" key="9">
    <source>
        <dbReference type="EMBL" id="WFM83530.1"/>
    </source>
</evidence>
<keyword evidence="10" id="KW-1185">Reference proteome</keyword>
<dbReference type="InterPro" id="IPR032816">
    <property type="entry name" value="VTT_dom"/>
</dbReference>
<proteinExistence type="inferred from homology"/>
<dbReference type="PANTHER" id="PTHR42709:SF6">
    <property type="entry name" value="UNDECAPRENYL PHOSPHATE TRANSPORTER A"/>
    <property type="match status" value="1"/>
</dbReference>
<evidence type="ECO:0000259" key="8">
    <source>
        <dbReference type="Pfam" id="PF09335"/>
    </source>
</evidence>
<evidence type="ECO:0000256" key="4">
    <source>
        <dbReference type="ARBA" id="ARBA00022692"/>
    </source>
</evidence>
<evidence type="ECO:0000256" key="2">
    <source>
        <dbReference type="ARBA" id="ARBA00010792"/>
    </source>
</evidence>
<comment type="subcellular location">
    <subcellularLocation>
        <location evidence="1">Cell membrane</location>
        <topology evidence="1">Multi-pass membrane protein</topology>
    </subcellularLocation>
</comment>
<keyword evidence="3" id="KW-1003">Cell membrane</keyword>
<accession>A0ABY8FYC8</accession>
<evidence type="ECO:0000256" key="3">
    <source>
        <dbReference type="ARBA" id="ARBA00022475"/>
    </source>
</evidence>
<dbReference type="RefSeq" id="WP_278012925.1">
    <property type="nucleotide sequence ID" value="NZ_CP121208.1"/>
</dbReference>
<dbReference type="Pfam" id="PF09335">
    <property type="entry name" value="VTT_dom"/>
    <property type="match status" value="1"/>
</dbReference>
<keyword evidence="6 7" id="KW-0472">Membrane</keyword>
<evidence type="ECO:0000256" key="1">
    <source>
        <dbReference type="ARBA" id="ARBA00004651"/>
    </source>
</evidence>
<dbReference type="PANTHER" id="PTHR42709">
    <property type="entry name" value="ALKALINE PHOSPHATASE LIKE PROTEIN"/>
    <property type="match status" value="1"/>
</dbReference>
<evidence type="ECO:0000256" key="7">
    <source>
        <dbReference type="SAM" id="Phobius"/>
    </source>
</evidence>
<protein>
    <submittedName>
        <fullName evidence="9">DedA family protein</fullName>
    </submittedName>
</protein>
<organism evidence="9 10">
    <name type="scientific">Arcanobacterium canis</name>
    <dbReference type="NCBI Taxonomy" id="999183"/>
    <lineage>
        <taxon>Bacteria</taxon>
        <taxon>Bacillati</taxon>
        <taxon>Actinomycetota</taxon>
        <taxon>Actinomycetes</taxon>
        <taxon>Actinomycetales</taxon>
        <taxon>Actinomycetaceae</taxon>
        <taxon>Arcanobacterium</taxon>
    </lineage>
</organism>
<evidence type="ECO:0000256" key="6">
    <source>
        <dbReference type="ARBA" id="ARBA00023136"/>
    </source>
</evidence>
<name>A0ABY8FYC8_9ACTO</name>
<feature type="transmembrane region" description="Helical" evidence="7">
    <location>
        <begin position="21"/>
        <end position="43"/>
    </location>
</feature>
<dbReference type="InterPro" id="IPR051311">
    <property type="entry name" value="DedA_domain"/>
</dbReference>
<evidence type="ECO:0000313" key="10">
    <source>
        <dbReference type="Proteomes" id="UP001215216"/>
    </source>
</evidence>
<feature type="transmembrane region" description="Helical" evidence="7">
    <location>
        <begin position="190"/>
        <end position="212"/>
    </location>
</feature>
<comment type="similarity">
    <text evidence="2">Belongs to the DedA family.</text>
</comment>
<feature type="transmembrane region" description="Helical" evidence="7">
    <location>
        <begin position="74"/>
        <end position="93"/>
    </location>
</feature>
<sequence>MLPTLFVYQSAVPPADSLSGVAAWAVSVMDALGGPGIAFIIAIENLFPPLPSEVFLPLAGFTARQGNAFSLTGAIVWATIGSVLGAIALYWIARWFGRERTRFFMSKIPFMKMSDVDKTEAFFTKYSGLTVFFGRCLPIFRSLISLPAGVVKEPFVKFVLLTAAGSAIWNTALIYAGYTLGANWNKVEAVVSQFSTVIAVIVVLAIVSWFVFRIWKRTSRDN</sequence>
<evidence type="ECO:0000256" key="5">
    <source>
        <dbReference type="ARBA" id="ARBA00022989"/>
    </source>
</evidence>
<keyword evidence="5 7" id="KW-1133">Transmembrane helix</keyword>
<keyword evidence="4 7" id="KW-0812">Transmembrane</keyword>
<feature type="domain" description="VTT" evidence="8">
    <location>
        <begin position="50"/>
        <end position="178"/>
    </location>
</feature>
<gene>
    <name evidence="9" type="ORF">P7079_00675</name>
</gene>
<dbReference type="EMBL" id="CP121208">
    <property type="protein sequence ID" value="WFM83530.1"/>
    <property type="molecule type" value="Genomic_DNA"/>
</dbReference>
<reference evidence="9 10" key="1">
    <citation type="submission" date="2023-03" db="EMBL/GenBank/DDBJ databases">
        <title>Complete genome of Arcanobacterium canis strain DSM 25104 isolated in 2010 from a canine otitis externa in Germany.</title>
        <authorList>
            <person name="Borowiak M."/>
            <person name="Kreitlow A."/>
            <person name="Malorny B."/>
            <person name="Laemmler C."/>
            <person name="Prenger-Berninghoff E."/>
            <person name="Ploetz M."/>
            <person name="Abdulmawjood A."/>
        </authorList>
    </citation>
    <scope>NUCLEOTIDE SEQUENCE [LARGE SCALE GENOMIC DNA]</scope>
    <source>
        <strain evidence="9 10">DSM 25104</strain>
    </source>
</reference>
<dbReference type="Proteomes" id="UP001215216">
    <property type="component" value="Chromosome"/>
</dbReference>